<comment type="pathway">
    <text evidence="1">Protein modification; protein lipoylation via endogenous pathway; protein N(6)-(lipoyl)lysine from octanoyl-[acyl-carrier-protein]: step 1/2.</text>
</comment>
<dbReference type="Pfam" id="PF21948">
    <property type="entry name" value="LplA-B_cat"/>
    <property type="match status" value="1"/>
</dbReference>
<organism evidence="11 12">
    <name type="scientific">Cichlidogyrus casuarinus</name>
    <dbReference type="NCBI Taxonomy" id="1844966"/>
    <lineage>
        <taxon>Eukaryota</taxon>
        <taxon>Metazoa</taxon>
        <taxon>Spiralia</taxon>
        <taxon>Lophotrochozoa</taxon>
        <taxon>Platyhelminthes</taxon>
        <taxon>Monogenea</taxon>
        <taxon>Monopisthocotylea</taxon>
        <taxon>Dactylogyridea</taxon>
        <taxon>Ancyrocephalidae</taxon>
        <taxon>Cichlidogyrus</taxon>
    </lineage>
</organism>
<evidence type="ECO:0000313" key="12">
    <source>
        <dbReference type="Proteomes" id="UP001626550"/>
    </source>
</evidence>
<accession>A0ABD2PSY0</accession>
<evidence type="ECO:0000256" key="1">
    <source>
        <dbReference type="ARBA" id="ARBA00004821"/>
    </source>
</evidence>
<keyword evidence="4" id="KW-0808">Transferase</keyword>
<feature type="active site" description="Acyl-thioester intermediate" evidence="8">
    <location>
        <position position="87"/>
    </location>
</feature>
<evidence type="ECO:0000259" key="10">
    <source>
        <dbReference type="PROSITE" id="PS51733"/>
    </source>
</evidence>
<dbReference type="EMBL" id="JBJKFK010002815">
    <property type="protein sequence ID" value="KAL3310592.1"/>
    <property type="molecule type" value="Genomic_DNA"/>
</dbReference>
<keyword evidence="12" id="KW-1185">Reference proteome</keyword>
<evidence type="ECO:0000256" key="3">
    <source>
        <dbReference type="ARBA" id="ARBA00012334"/>
    </source>
</evidence>
<dbReference type="InterPro" id="IPR045864">
    <property type="entry name" value="aa-tRNA-synth_II/BPL/LPL"/>
</dbReference>
<evidence type="ECO:0000256" key="5">
    <source>
        <dbReference type="ARBA" id="ARBA00023315"/>
    </source>
</evidence>
<dbReference type="PANTHER" id="PTHR10993">
    <property type="entry name" value="OCTANOYLTRANSFERASE"/>
    <property type="match status" value="1"/>
</dbReference>
<reference evidence="11 12" key="1">
    <citation type="submission" date="2024-11" db="EMBL/GenBank/DDBJ databases">
        <title>Adaptive evolution of stress response genes in parasites aligns with host niche diversity.</title>
        <authorList>
            <person name="Hahn C."/>
            <person name="Resl P."/>
        </authorList>
    </citation>
    <scope>NUCLEOTIDE SEQUENCE [LARGE SCALE GENOMIC DNA]</scope>
    <source>
        <strain evidence="11">EGGRZ-B1_66</strain>
        <tissue evidence="11">Body</tissue>
    </source>
</reference>
<evidence type="ECO:0000313" key="11">
    <source>
        <dbReference type="EMBL" id="KAL3310592.1"/>
    </source>
</evidence>
<dbReference type="PROSITE" id="PS51733">
    <property type="entry name" value="BPL_LPL_CATALYTIC"/>
    <property type="match status" value="1"/>
</dbReference>
<dbReference type="PIRSF" id="PIRSF016262">
    <property type="entry name" value="LPLase"/>
    <property type="match status" value="1"/>
</dbReference>
<proteinExistence type="inferred from homology"/>
<gene>
    <name evidence="11" type="primary">LIPT2</name>
    <name evidence="11" type="ORF">Ciccas_010841</name>
</gene>
<dbReference type="InterPro" id="IPR004143">
    <property type="entry name" value="BPL_LPL_catalytic"/>
</dbReference>
<evidence type="ECO:0000256" key="4">
    <source>
        <dbReference type="ARBA" id="ARBA00022679"/>
    </source>
</evidence>
<sequence length="142" mass="16007">MRGSGIVWFVKALESVGLKFCEEEFGLCDLLRGSEKSDNIGETGVWANADQKLMAIGIHRTRHITYHGMAINVCEQPLEYFAKIVPCGLEGKEATSISRHCDPTLTERLSVAKCAETIIPYFDQVWRFDQETDTKLYDLSCL</sequence>
<evidence type="ECO:0000256" key="9">
    <source>
        <dbReference type="PIRSR" id="PIRSR016262-3"/>
    </source>
</evidence>
<comment type="similarity">
    <text evidence="2">Belongs to the LipB family.</text>
</comment>
<dbReference type="InterPro" id="IPR000544">
    <property type="entry name" value="Octanoyltransferase"/>
</dbReference>
<name>A0ABD2PSY0_9PLAT</name>
<comment type="caution">
    <text evidence="11">The sequence shown here is derived from an EMBL/GenBank/DDBJ whole genome shotgun (WGS) entry which is preliminary data.</text>
</comment>
<dbReference type="PANTHER" id="PTHR10993:SF7">
    <property type="entry name" value="LIPOYLTRANSFERASE 2, MITOCHONDRIAL-RELATED"/>
    <property type="match status" value="1"/>
</dbReference>
<evidence type="ECO:0000256" key="8">
    <source>
        <dbReference type="PIRSR" id="PIRSR016262-1"/>
    </source>
</evidence>
<dbReference type="SUPFAM" id="SSF55681">
    <property type="entry name" value="Class II aaRS and biotin synthetases"/>
    <property type="match status" value="1"/>
</dbReference>
<dbReference type="GO" id="GO:0033819">
    <property type="term" value="F:lipoyl(octanoyl) transferase activity"/>
    <property type="evidence" value="ECO:0007669"/>
    <property type="project" value="UniProtKB-EC"/>
</dbReference>
<protein>
    <recommendedName>
        <fullName evidence="3">lipoyl(octanoyl) transferase</fullName>
        <ecNumber evidence="3">2.3.1.181</ecNumber>
    </recommendedName>
    <alternativeName>
        <fullName evidence="6">Lipoate-protein ligase B</fullName>
    </alternativeName>
    <alternativeName>
        <fullName evidence="7">Lipoyl/octanoyl transferase</fullName>
    </alternativeName>
</protein>
<feature type="domain" description="BPL/LPL catalytic" evidence="10">
    <location>
        <begin position="1"/>
        <end position="130"/>
    </location>
</feature>
<dbReference type="AlphaFoldDB" id="A0ABD2PSY0"/>
<feature type="non-terminal residue" evidence="11">
    <location>
        <position position="142"/>
    </location>
</feature>
<evidence type="ECO:0000256" key="6">
    <source>
        <dbReference type="ARBA" id="ARBA00030797"/>
    </source>
</evidence>
<evidence type="ECO:0000256" key="7">
    <source>
        <dbReference type="ARBA" id="ARBA00033331"/>
    </source>
</evidence>
<feature type="site" description="Lowers pKa of active site Cys" evidence="9">
    <location>
        <position position="52"/>
    </location>
</feature>
<keyword evidence="5" id="KW-0012">Acyltransferase</keyword>
<evidence type="ECO:0000256" key="2">
    <source>
        <dbReference type="ARBA" id="ARBA00007907"/>
    </source>
</evidence>
<dbReference type="Proteomes" id="UP001626550">
    <property type="component" value="Unassembled WGS sequence"/>
</dbReference>
<dbReference type="Gene3D" id="3.30.930.10">
    <property type="entry name" value="Bira Bifunctional Protein, Domain 2"/>
    <property type="match status" value="1"/>
</dbReference>
<dbReference type="EC" id="2.3.1.181" evidence="3"/>